<dbReference type="OrthoDB" id="9801029at2"/>
<dbReference type="EC" id="4.1.1.35" evidence="5"/>
<organism evidence="16 17">
    <name type="scientific">Hydrogenivirga caldilitoris</name>
    <dbReference type="NCBI Taxonomy" id="246264"/>
    <lineage>
        <taxon>Bacteria</taxon>
        <taxon>Pseudomonadati</taxon>
        <taxon>Aquificota</taxon>
        <taxon>Aquificia</taxon>
        <taxon>Aquificales</taxon>
        <taxon>Aquificaceae</taxon>
        <taxon>Hydrogenivirga</taxon>
    </lineage>
</organism>
<dbReference type="Proteomes" id="UP000267841">
    <property type="component" value="Unassembled WGS sequence"/>
</dbReference>
<keyword evidence="13" id="KW-0325">Glycoprotein</keyword>
<evidence type="ECO:0000256" key="14">
    <source>
        <dbReference type="ARBA" id="ARBA00023239"/>
    </source>
</evidence>
<proteinExistence type="inferred from homology"/>
<keyword evidence="12" id="KW-0472">Membrane</keyword>
<dbReference type="GO" id="GO:0005737">
    <property type="term" value="C:cytoplasm"/>
    <property type="evidence" value="ECO:0007669"/>
    <property type="project" value="TreeGrafter"/>
</dbReference>
<dbReference type="Pfam" id="PF16363">
    <property type="entry name" value="GDP_Man_Dehyd"/>
    <property type="match status" value="1"/>
</dbReference>
<evidence type="ECO:0000259" key="15">
    <source>
        <dbReference type="Pfam" id="PF16363"/>
    </source>
</evidence>
<comment type="subcellular location">
    <subcellularLocation>
        <location evidence="2">Golgi apparatus</location>
        <location evidence="2">Golgi stack membrane</location>
        <topology evidence="2">Single-pass type II membrane protein</topology>
    </subcellularLocation>
</comment>
<dbReference type="GO" id="GO:0033320">
    <property type="term" value="P:UDP-D-xylose biosynthetic process"/>
    <property type="evidence" value="ECO:0007669"/>
    <property type="project" value="UniProtKB-UniPathway"/>
</dbReference>
<comment type="caution">
    <text evidence="16">The sequence shown here is derived from an EMBL/GenBank/DDBJ whole genome shotgun (WGS) entry which is preliminary data.</text>
</comment>
<gene>
    <name evidence="16" type="ORF">BCF55_1620</name>
</gene>
<keyword evidence="14" id="KW-0456">Lyase</keyword>
<evidence type="ECO:0000313" key="16">
    <source>
        <dbReference type="EMBL" id="RLJ71321.1"/>
    </source>
</evidence>
<dbReference type="AlphaFoldDB" id="A0A497XST3"/>
<evidence type="ECO:0000256" key="4">
    <source>
        <dbReference type="ARBA" id="ARBA00007505"/>
    </source>
</evidence>
<dbReference type="PANTHER" id="PTHR43078:SF6">
    <property type="entry name" value="UDP-GLUCURONIC ACID DECARBOXYLASE 1"/>
    <property type="match status" value="1"/>
</dbReference>
<dbReference type="EMBL" id="RCCJ01000001">
    <property type="protein sequence ID" value="RLJ71321.1"/>
    <property type="molecule type" value="Genomic_DNA"/>
</dbReference>
<keyword evidence="11" id="KW-0333">Golgi apparatus</keyword>
<keyword evidence="9" id="KW-1133">Transmembrane helix</keyword>
<evidence type="ECO:0000256" key="3">
    <source>
        <dbReference type="ARBA" id="ARBA00005100"/>
    </source>
</evidence>
<evidence type="ECO:0000256" key="1">
    <source>
        <dbReference type="ARBA" id="ARBA00001911"/>
    </source>
</evidence>
<comment type="similarity">
    <text evidence="4">Belongs to the NAD(P)-dependent epimerase/dehydratase family. UDP-glucuronic acid decarboxylase subfamily.</text>
</comment>
<evidence type="ECO:0000256" key="6">
    <source>
        <dbReference type="ARBA" id="ARBA00022692"/>
    </source>
</evidence>
<evidence type="ECO:0000256" key="9">
    <source>
        <dbReference type="ARBA" id="ARBA00022989"/>
    </source>
</evidence>
<evidence type="ECO:0000256" key="13">
    <source>
        <dbReference type="ARBA" id="ARBA00023180"/>
    </source>
</evidence>
<accession>A0A497XST3</accession>
<feature type="domain" description="NAD(P)-binding" evidence="15">
    <location>
        <begin position="4"/>
        <end position="301"/>
    </location>
</feature>
<dbReference type="SUPFAM" id="SSF51735">
    <property type="entry name" value="NAD(P)-binding Rossmann-fold domains"/>
    <property type="match status" value="1"/>
</dbReference>
<reference evidence="16 17" key="1">
    <citation type="submission" date="2018-10" db="EMBL/GenBank/DDBJ databases">
        <title>Genomic Encyclopedia of Archaeal and Bacterial Type Strains, Phase II (KMG-II): from individual species to whole genera.</title>
        <authorList>
            <person name="Goeker M."/>
        </authorList>
    </citation>
    <scope>NUCLEOTIDE SEQUENCE [LARGE SCALE GENOMIC DNA]</scope>
    <source>
        <strain evidence="16 17">DSM 16510</strain>
    </source>
</reference>
<dbReference type="PANTHER" id="PTHR43078">
    <property type="entry name" value="UDP-GLUCURONIC ACID DECARBOXYLASE-RELATED"/>
    <property type="match status" value="1"/>
</dbReference>
<evidence type="ECO:0000256" key="10">
    <source>
        <dbReference type="ARBA" id="ARBA00023027"/>
    </source>
</evidence>
<name>A0A497XST3_9AQUI</name>
<keyword evidence="10" id="KW-0520">NAD</keyword>
<evidence type="ECO:0000256" key="2">
    <source>
        <dbReference type="ARBA" id="ARBA00004447"/>
    </source>
</evidence>
<evidence type="ECO:0000256" key="7">
    <source>
        <dbReference type="ARBA" id="ARBA00022793"/>
    </source>
</evidence>
<evidence type="ECO:0000256" key="8">
    <source>
        <dbReference type="ARBA" id="ARBA00022968"/>
    </source>
</evidence>
<comment type="pathway">
    <text evidence="3">Nucleotide-sugar biosynthesis; UDP-alpha-D-xylose biosynthesis; UDP-alpha-D-xylose from UDP-alpha-D-glucuronate: step 1/1.</text>
</comment>
<dbReference type="UniPathway" id="UPA00796">
    <property type="reaction ID" value="UER00771"/>
</dbReference>
<evidence type="ECO:0000256" key="12">
    <source>
        <dbReference type="ARBA" id="ARBA00023136"/>
    </source>
</evidence>
<dbReference type="GO" id="GO:0070403">
    <property type="term" value="F:NAD+ binding"/>
    <property type="evidence" value="ECO:0007669"/>
    <property type="project" value="InterPro"/>
</dbReference>
<dbReference type="FunFam" id="3.40.50.720:FF:000065">
    <property type="entry name" value="UDP-glucuronic acid decarboxylase 1"/>
    <property type="match status" value="1"/>
</dbReference>
<dbReference type="GO" id="GO:0042732">
    <property type="term" value="P:D-xylose metabolic process"/>
    <property type="evidence" value="ECO:0007669"/>
    <property type="project" value="InterPro"/>
</dbReference>
<dbReference type="InterPro" id="IPR044516">
    <property type="entry name" value="UXS-like"/>
</dbReference>
<keyword evidence="6" id="KW-0812">Transmembrane</keyword>
<dbReference type="RefSeq" id="WP_121012544.1">
    <property type="nucleotide sequence ID" value="NZ_RCCJ01000001.1"/>
</dbReference>
<keyword evidence="8" id="KW-0735">Signal-anchor</keyword>
<evidence type="ECO:0000256" key="11">
    <source>
        <dbReference type="ARBA" id="ARBA00023034"/>
    </source>
</evidence>
<comment type="cofactor">
    <cofactor evidence="1">
        <name>NAD(+)</name>
        <dbReference type="ChEBI" id="CHEBI:57540"/>
    </cofactor>
</comment>
<evidence type="ECO:0000313" key="17">
    <source>
        <dbReference type="Proteomes" id="UP000267841"/>
    </source>
</evidence>
<dbReference type="CDD" id="cd05230">
    <property type="entry name" value="UGD_SDR_e"/>
    <property type="match status" value="1"/>
</dbReference>
<dbReference type="InterPro" id="IPR016040">
    <property type="entry name" value="NAD(P)-bd_dom"/>
</dbReference>
<dbReference type="Gene3D" id="3.40.50.720">
    <property type="entry name" value="NAD(P)-binding Rossmann-like Domain"/>
    <property type="match status" value="1"/>
</dbReference>
<keyword evidence="7" id="KW-0210">Decarboxylase</keyword>
<sequence>MRVLITGAAGFIGSHLCERFLRNGHEVIGLDNFLTGSPDNIAHLFENPSFTFIKYDVTNFVYVEGELDLILHFACPASPVDYLNHPIHTMKVDSLGTLHTLGLAKLKGARYVFASTSEVYGNPTLHPQPETYWGNVNPIGPRSVYDEAKRFSEALTMAYHREHGIDVRIARIFNTYGPRMRMNDGRVVPNFITQALMGKPLTVYGDGSQTRSFCYIDDLVEGIYRLATYKDLAGEVFNLGNPEEYSVLELAKLVIELTGSGSEIVFRERPVDDPDRRKPDITKARRILEWEPRTPVREGLVKTIEWFRDKI</sequence>
<evidence type="ECO:0000256" key="5">
    <source>
        <dbReference type="ARBA" id="ARBA00012290"/>
    </source>
</evidence>
<dbReference type="InterPro" id="IPR036291">
    <property type="entry name" value="NAD(P)-bd_dom_sf"/>
</dbReference>
<dbReference type="GO" id="GO:0048040">
    <property type="term" value="F:UDP-glucuronate decarboxylase activity"/>
    <property type="evidence" value="ECO:0007669"/>
    <property type="project" value="UniProtKB-EC"/>
</dbReference>
<keyword evidence="17" id="KW-1185">Reference proteome</keyword>
<protein>
    <recommendedName>
        <fullName evidence="5">UDP-glucuronate decarboxylase</fullName>
        <ecNumber evidence="5">4.1.1.35</ecNumber>
    </recommendedName>
</protein>